<gene>
    <name evidence="1" type="ORF">GCM10010170_005240</name>
</gene>
<evidence type="ECO:0000313" key="2">
    <source>
        <dbReference type="Proteomes" id="UP001501444"/>
    </source>
</evidence>
<protein>
    <submittedName>
        <fullName evidence="1">Uncharacterized protein</fullName>
    </submittedName>
</protein>
<dbReference type="Proteomes" id="UP001501444">
    <property type="component" value="Unassembled WGS sequence"/>
</dbReference>
<organism evidence="1 2">
    <name type="scientific">Dactylosporangium salmoneum</name>
    <dbReference type="NCBI Taxonomy" id="53361"/>
    <lineage>
        <taxon>Bacteria</taxon>
        <taxon>Bacillati</taxon>
        <taxon>Actinomycetota</taxon>
        <taxon>Actinomycetes</taxon>
        <taxon>Micromonosporales</taxon>
        <taxon>Micromonosporaceae</taxon>
        <taxon>Dactylosporangium</taxon>
    </lineage>
</organism>
<name>A0ABN3FEI2_9ACTN</name>
<keyword evidence="2" id="KW-1185">Reference proteome</keyword>
<comment type="caution">
    <text evidence="1">The sequence shown here is derived from an EMBL/GenBank/DDBJ whole genome shotgun (WGS) entry which is preliminary data.</text>
</comment>
<sequence length="198" mass="20638">MQHRAPGVVGVGPELAGASAWYHLTSPHTGTLAGPYDKIDENLGLPYLPGMAHIAMTSPLAPVVAAVEGLRRRHPALTRSVTRGLVITPTAEWSRAIDPEAAAVLLVAGWTRARRVPLLIPGETFVNRAGQLGVRRAHVAVLADDPAAGAPGVVVARDRADLLDLVAEHAGAEVPAWELARHVTALLAATSVALAASR</sequence>
<dbReference type="EMBL" id="BAAARV010000004">
    <property type="protein sequence ID" value="GAA2328525.1"/>
    <property type="molecule type" value="Genomic_DNA"/>
</dbReference>
<reference evidence="1 2" key="1">
    <citation type="journal article" date="2019" name="Int. J. Syst. Evol. Microbiol.">
        <title>The Global Catalogue of Microorganisms (GCM) 10K type strain sequencing project: providing services to taxonomists for standard genome sequencing and annotation.</title>
        <authorList>
            <consortium name="The Broad Institute Genomics Platform"/>
            <consortium name="The Broad Institute Genome Sequencing Center for Infectious Disease"/>
            <person name="Wu L."/>
            <person name="Ma J."/>
        </authorList>
    </citation>
    <scope>NUCLEOTIDE SEQUENCE [LARGE SCALE GENOMIC DNA]</scope>
    <source>
        <strain evidence="1 2">JCM 3272</strain>
    </source>
</reference>
<evidence type="ECO:0000313" key="1">
    <source>
        <dbReference type="EMBL" id="GAA2328525.1"/>
    </source>
</evidence>
<proteinExistence type="predicted"/>
<accession>A0ABN3FEI2</accession>